<dbReference type="EMBL" id="GBXM01075693">
    <property type="protein sequence ID" value="JAH32884.1"/>
    <property type="molecule type" value="Transcribed_RNA"/>
</dbReference>
<protein>
    <submittedName>
        <fullName evidence="2">Uncharacterized protein</fullName>
    </submittedName>
</protein>
<evidence type="ECO:0000256" key="1">
    <source>
        <dbReference type="SAM" id="SignalP"/>
    </source>
</evidence>
<dbReference type="AlphaFoldDB" id="A0A0E9RUU6"/>
<reference evidence="2" key="1">
    <citation type="submission" date="2014-11" db="EMBL/GenBank/DDBJ databases">
        <authorList>
            <person name="Amaro Gonzalez C."/>
        </authorList>
    </citation>
    <scope>NUCLEOTIDE SEQUENCE</scope>
</reference>
<feature type="signal peptide" evidence="1">
    <location>
        <begin position="1"/>
        <end position="18"/>
    </location>
</feature>
<organism evidence="2">
    <name type="scientific">Anguilla anguilla</name>
    <name type="common">European freshwater eel</name>
    <name type="synonym">Muraena anguilla</name>
    <dbReference type="NCBI Taxonomy" id="7936"/>
    <lineage>
        <taxon>Eukaryota</taxon>
        <taxon>Metazoa</taxon>
        <taxon>Chordata</taxon>
        <taxon>Craniata</taxon>
        <taxon>Vertebrata</taxon>
        <taxon>Euteleostomi</taxon>
        <taxon>Actinopterygii</taxon>
        <taxon>Neopterygii</taxon>
        <taxon>Teleostei</taxon>
        <taxon>Anguilliformes</taxon>
        <taxon>Anguillidae</taxon>
        <taxon>Anguilla</taxon>
    </lineage>
</organism>
<accession>A0A0E9RUU6</accession>
<proteinExistence type="predicted"/>
<sequence>MRRLSQLLWWLRGRGTFALRWGTSSWPTCTRSALTLCPITHP</sequence>
<name>A0A0E9RUU6_ANGAN</name>
<evidence type="ECO:0000313" key="2">
    <source>
        <dbReference type="EMBL" id="JAH32884.1"/>
    </source>
</evidence>
<reference evidence="2" key="2">
    <citation type="journal article" date="2015" name="Fish Shellfish Immunol.">
        <title>Early steps in the European eel (Anguilla anguilla)-Vibrio vulnificus interaction in the gills: Role of the RtxA13 toxin.</title>
        <authorList>
            <person name="Callol A."/>
            <person name="Pajuelo D."/>
            <person name="Ebbesson L."/>
            <person name="Teles M."/>
            <person name="MacKenzie S."/>
            <person name="Amaro C."/>
        </authorList>
    </citation>
    <scope>NUCLEOTIDE SEQUENCE</scope>
</reference>
<feature type="chain" id="PRO_5002432543" evidence="1">
    <location>
        <begin position="19"/>
        <end position="42"/>
    </location>
</feature>
<keyword evidence="1" id="KW-0732">Signal</keyword>